<reference evidence="3" key="1">
    <citation type="submission" date="2017-01" db="EMBL/GenBank/DDBJ databases">
        <authorList>
            <person name="Varghese N."/>
            <person name="Submissions S."/>
        </authorList>
    </citation>
    <scope>NUCLEOTIDE SEQUENCE [LARGE SCALE GENOMIC DNA]</scope>
    <source>
        <strain evidence="3">CGMCC 1.7737</strain>
    </source>
</reference>
<dbReference type="InterPro" id="IPR032466">
    <property type="entry name" value="Metal_Hydrolase"/>
</dbReference>
<keyword evidence="3" id="KW-1185">Reference proteome</keyword>
<dbReference type="GO" id="GO:0016812">
    <property type="term" value="F:hydrolase activity, acting on carbon-nitrogen (but not peptide) bonds, in cyclic amides"/>
    <property type="evidence" value="ECO:0007669"/>
    <property type="project" value="TreeGrafter"/>
</dbReference>
<dbReference type="InterPro" id="IPR023100">
    <property type="entry name" value="D-aminoacylase_insert_dom_sf"/>
</dbReference>
<dbReference type="Proteomes" id="UP000186914">
    <property type="component" value="Unassembled WGS sequence"/>
</dbReference>
<dbReference type="InterPro" id="IPR050378">
    <property type="entry name" value="Metallo-dep_Hydrolases_sf"/>
</dbReference>
<dbReference type="InterPro" id="IPR011059">
    <property type="entry name" value="Metal-dep_hydrolase_composite"/>
</dbReference>
<proteinExistence type="predicted"/>
<dbReference type="GO" id="GO:0005829">
    <property type="term" value="C:cytosol"/>
    <property type="evidence" value="ECO:0007669"/>
    <property type="project" value="TreeGrafter"/>
</dbReference>
<dbReference type="RefSeq" id="WP_076432414.1">
    <property type="nucleotide sequence ID" value="NZ_FTNO01000006.1"/>
</dbReference>
<evidence type="ECO:0000313" key="2">
    <source>
        <dbReference type="EMBL" id="SIR87680.1"/>
    </source>
</evidence>
<accession>A0A1N7EHZ0</accession>
<dbReference type="SUPFAM" id="SSF51338">
    <property type="entry name" value="Composite domain of metallo-dependent hydrolases"/>
    <property type="match status" value="1"/>
</dbReference>
<gene>
    <name evidence="2" type="ORF">SAMN05421858_4265</name>
</gene>
<dbReference type="PANTHER" id="PTHR11647">
    <property type="entry name" value="HYDRANTOINASE/DIHYDROPYRIMIDINASE FAMILY MEMBER"/>
    <property type="match status" value="1"/>
</dbReference>
<feature type="domain" description="Amidohydrolase 3" evidence="1">
    <location>
        <begin position="47"/>
        <end position="516"/>
    </location>
</feature>
<name>A0A1N7EHZ0_9EURY</name>
<evidence type="ECO:0000313" key="3">
    <source>
        <dbReference type="Proteomes" id="UP000186914"/>
    </source>
</evidence>
<sequence length="532" mass="58586">MNIDLLLKNAHIVDGTGAPWFRGSVTVRNGKISSIVRGDTGDVKAQKIIDVKGKVVAPGFIDTHSHSDLQLFESPLLAPKVHQGITTEILGQDGFSMAPMHRDGGAEEWQRHLSGLAGDVTLDWSWDDTASYLDAVEENGVAPNVAMLVGHGTVRYNVLGMSNCTPNEAELNEMADLVTAALNDGAIGFSTGLVYSPQVNASTHEVQTLAAQLAPYGRPFVAHIRSEGNEMWKALDEFIDIGAEEDVPLHLSHYKVIGGAKKGHADRANHLLESARDRGVDITAEQYPYLAGNTLLSAVLPPWVHADGPDRALEYLADDKSRERIRKDIEEWRIDSWENQGPRTGWENIDVRNLNTDIWTDYEGASVAAIADELDQNPVETVCDLLYDENLTPSMILHTLNEDDVRKIMQYERVGIATDGLFGTEPHPRTYGTYPRVLGKYVREEGVLLLEEAIRKMTSLPARVMDLDSKGVIRPGMDADLVVFDPAFITDTATYDRPRQHPRGVQHVIVNGEFVVRDSETTSATPGDVIRA</sequence>
<dbReference type="GO" id="GO:0016811">
    <property type="term" value="F:hydrolase activity, acting on carbon-nitrogen (but not peptide) bonds, in linear amides"/>
    <property type="evidence" value="ECO:0007669"/>
    <property type="project" value="InterPro"/>
</dbReference>
<dbReference type="EMBL" id="FTNO01000006">
    <property type="protein sequence ID" value="SIR87680.1"/>
    <property type="molecule type" value="Genomic_DNA"/>
</dbReference>
<dbReference type="CDD" id="cd01297">
    <property type="entry name" value="D-aminoacylase"/>
    <property type="match status" value="1"/>
</dbReference>
<dbReference type="Gene3D" id="3.30.1490.130">
    <property type="entry name" value="D-aminoacylase. Domain 3"/>
    <property type="match status" value="1"/>
</dbReference>
<dbReference type="Pfam" id="PF07969">
    <property type="entry name" value="Amidohydro_3"/>
    <property type="match status" value="1"/>
</dbReference>
<dbReference type="PANTHER" id="PTHR11647:SF1">
    <property type="entry name" value="COLLAPSIN RESPONSE MEDIATOR PROTEIN"/>
    <property type="match status" value="1"/>
</dbReference>
<organism evidence="2 3">
    <name type="scientific">Haladaptatus litoreus</name>
    <dbReference type="NCBI Taxonomy" id="553468"/>
    <lineage>
        <taxon>Archaea</taxon>
        <taxon>Methanobacteriati</taxon>
        <taxon>Methanobacteriota</taxon>
        <taxon>Stenosarchaea group</taxon>
        <taxon>Halobacteria</taxon>
        <taxon>Halobacteriales</taxon>
        <taxon>Haladaptataceae</taxon>
        <taxon>Haladaptatus</taxon>
    </lineage>
</organism>
<dbReference type="Gene3D" id="2.30.40.10">
    <property type="entry name" value="Urease, subunit C, domain 1"/>
    <property type="match status" value="1"/>
</dbReference>
<evidence type="ECO:0000259" key="1">
    <source>
        <dbReference type="Pfam" id="PF07969"/>
    </source>
</evidence>
<dbReference type="AlphaFoldDB" id="A0A1N7EHZ0"/>
<dbReference type="Gene3D" id="3.20.20.140">
    <property type="entry name" value="Metal-dependent hydrolases"/>
    <property type="match status" value="1"/>
</dbReference>
<dbReference type="OrthoDB" id="8791at2157"/>
<dbReference type="SUPFAM" id="SSF51556">
    <property type="entry name" value="Metallo-dependent hydrolases"/>
    <property type="match status" value="1"/>
</dbReference>
<dbReference type="InterPro" id="IPR013108">
    <property type="entry name" value="Amidohydro_3"/>
</dbReference>
<protein>
    <submittedName>
        <fullName evidence="2">N-acyl-D-amino-acid deacylase</fullName>
    </submittedName>
</protein>